<accession>A0ABW8HGB7</accession>
<organism evidence="5 6">
    <name type="scientific">Streptomyces ardesiacus</name>
    <dbReference type="NCBI Taxonomy" id="285564"/>
    <lineage>
        <taxon>Bacteria</taxon>
        <taxon>Bacillati</taxon>
        <taxon>Actinomycetota</taxon>
        <taxon>Actinomycetes</taxon>
        <taxon>Kitasatosporales</taxon>
        <taxon>Streptomycetaceae</taxon>
        <taxon>Streptomyces</taxon>
    </lineage>
</organism>
<comment type="caution">
    <text evidence="5">The sequence shown here is derived from an EMBL/GenBank/DDBJ whole genome shotgun (WGS) entry which is preliminary data.</text>
</comment>
<feature type="domain" description="PPM-type phosphatase" evidence="4">
    <location>
        <begin position="163"/>
        <end position="402"/>
    </location>
</feature>
<keyword evidence="3" id="KW-1133">Transmembrane helix</keyword>
<gene>
    <name evidence="5" type="ORF">ACIQFM_24420</name>
</gene>
<evidence type="ECO:0000313" key="6">
    <source>
        <dbReference type="Proteomes" id="UP001617907"/>
    </source>
</evidence>
<evidence type="ECO:0000256" key="1">
    <source>
        <dbReference type="ARBA" id="ARBA00022801"/>
    </source>
</evidence>
<evidence type="ECO:0000256" key="2">
    <source>
        <dbReference type="SAM" id="MobiDB-lite"/>
    </source>
</evidence>
<dbReference type="SMART" id="SM00331">
    <property type="entry name" value="PP2C_SIG"/>
    <property type="match status" value="1"/>
</dbReference>
<dbReference type="Pfam" id="PF07228">
    <property type="entry name" value="SpoIIE"/>
    <property type="match status" value="1"/>
</dbReference>
<evidence type="ECO:0000256" key="3">
    <source>
        <dbReference type="SAM" id="Phobius"/>
    </source>
</evidence>
<dbReference type="Proteomes" id="UP001617907">
    <property type="component" value="Unassembled WGS sequence"/>
</dbReference>
<feature type="transmembrane region" description="Helical" evidence="3">
    <location>
        <begin position="110"/>
        <end position="130"/>
    </location>
</feature>
<feature type="transmembrane region" description="Helical" evidence="3">
    <location>
        <begin position="65"/>
        <end position="98"/>
    </location>
</feature>
<dbReference type="SUPFAM" id="SSF81606">
    <property type="entry name" value="PP2C-like"/>
    <property type="match status" value="1"/>
</dbReference>
<dbReference type="InterPro" id="IPR001932">
    <property type="entry name" value="PPM-type_phosphatase-like_dom"/>
</dbReference>
<sequence>MMLSEASDRGRAKRGDSVGAGRAAAEHRQRDERHPWPPRWLRWVPPALVVATMVLDQVTPPRYFFGALLTASVVLALFTYPPLGVLAVGAAGCVLLAVTETLEDYVGPMTIAALTVLATITVLSTSLCVVRQRIESRFRRVQAVAEAVQLALLRPLPARIGPLRLAGFYRAADDEALIGGDLYSVRPTPFGIRVIVGDVKGKGISATQTVATVISSFQEAALLQPSLDQVAERIDVALQLDRDNHPAEPMGGGRPAYAPGKAPAPADEVFATAVLLEFSADARTVRILDRGHQPLLTVRHGTASVVEMDHSLPLGMGDLLTAPPRTVTHPLDPGDILLAYSDGVTEARDSAGTFYPLRERLQAHCAHTDGVSPTELVTFLEQDVARWAPALTDDLVAIALQPAPSDDE</sequence>
<keyword evidence="3" id="KW-0812">Transmembrane</keyword>
<evidence type="ECO:0000259" key="4">
    <source>
        <dbReference type="SMART" id="SM00331"/>
    </source>
</evidence>
<keyword evidence="6" id="KW-1185">Reference proteome</keyword>
<dbReference type="InterPro" id="IPR036457">
    <property type="entry name" value="PPM-type-like_dom_sf"/>
</dbReference>
<dbReference type="GO" id="GO:0004722">
    <property type="term" value="F:protein serine/threonine phosphatase activity"/>
    <property type="evidence" value="ECO:0007669"/>
    <property type="project" value="UniProtKB-EC"/>
</dbReference>
<feature type="region of interest" description="Disordered" evidence="2">
    <location>
        <begin position="1"/>
        <end position="31"/>
    </location>
</feature>
<dbReference type="RefSeq" id="WP_350891718.1">
    <property type="nucleotide sequence ID" value="NZ_JBEOTR010000022.1"/>
</dbReference>
<dbReference type="EC" id="3.1.3.16" evidence="5"/>
<proteinExistence type="predicted"/>
<name>A0ABW8HGB7_9ACTN</name>
<dbReference type="EMBL" id="JBIVPC010000013">
    <property type="protein sequence ID" value="MFJ6039394.1"/>
    <property type="molecule type" value="Genomic_DNA"/>
</dbReference>
<feature type="compositionally biased region" description="Basic and acidic residues" evidence="2">
    <location>
        <begin position="1"/>
        <end position="16"/>
    </location>
</feature>
<evidence type="ECO:0000313" key="5">
    <source>
        <dbReference type="EMBL" id="MFJ6039394.1"/>
    </source>
</evidence>
<reference evidence="5 6" key="1">
    <citation type="submission" date="2024-10" db="EMBL/GenBank/DDBJ databases">
        <title>The Natural Products Discovery Center: Release of the First 8490 Sequenced Strains for Exploring Actinobacteria Biosynthetic Diversity.</title>
        <authorList>
            <person name="Kalkreuter E."/>
            <person name="Kautsar S.A."/>
            <person name="Yang D."/>
            <person name="Bader C.D."/>
            <person name="Teijaro C.N."/>
            <person name="Fluegel L."/>
            <person name="Davis C.M."/>
            <person name="Simpson J.R."/>
            <person name="Lauterbach L."/>
            <person name="Steele A.D."/>
            <person name="Gui C."/>
            <person name="Meng S."/>
            <person name="Li G."/>
            <person name="Viehrig K."/>
            <person name="Ye F."/>
            <person name="Su P."/>
            <person name="Kiefer A.F."/>
            <person name="Nichols A."/>
            <person name="Cepeda A.J."/>
            <person name="Yan W."/>
            <person name="Fan B."/>
            <person name="Jiang Y."/>
            <person name="Adhikari A."/>
            <person name="Zheng C.-J."/>
            <person name="Schuster L."/>
            <person name="Cowan T.M."/>
            <person name="Smanski M.J."/>
            <person name="Chevrette M.G."/>
            <person name="De Carvalho L.P.S."/>
            <person name="Shen B."/>
        </authorList>
    </citation>
    <scope>NUCLEOTIDE SEQUENCE [LARGE SCALE GENOMIC DNA]</scope>
    <source>
        <strain evidence="5 6">NPDC093086</strain>
    </source>
</reference>
<dbReference type="PANTHER" id="PTHR43156:SF2">
    <property type="entry name" value="STAGE II SPORULATION PROTEIN E"/>
    <property type="match status" value="1"/>
</dbReference>
<dbReference type="Gene3D" id="3.60.40.10">
    <property type="entry name" value="PPM-type phosphatase domain"/>
    <property type="match status" value="1"/>
</dbReference>
<dbReference type="InterPro" id="IPR052016">
    <property type="entry name" value="Bact_Sigma-Reg"/>
</dbReference>
<protein>
    <submittedName>
        <fullName evidence="5">PP2C family protein-serine/threonine phosphatase</fullName>
        <ecNumber evidence="5">3.1.3.16</ecNumber>
    </submittedName>
</protein>
<dbReference type="PANTHER" id="PTHR43156">
    <property type="entry name" value="STAGE II SPORULATION PROTEIN E-RELATED"/>
    <property type="match status" value="1"/>
</dbReference>
<keyword evidence="3" id="KW-0472">Membrane</keyword>
<keyword evidence="1 5" id="KW-0378">Hydrolase</keyword>